<keyword evidence="10" id="KW-1185">Reference proteome</keyword>
<keyword evidence="3 7" id="KW-0812">Transmembrane</keyword>
<evidence type="ECO:0000256" key="3">
    <source>
        <dbReference type="ARBA" id="ARBA00022692"/>
    </source>
</evidence>
<dbReference type="PANTHER" id="PTHR43791:SF103">
    <property type="entry name" value="MAJOR FACILITATOR SUPERFAMILY (MFS) PROFILE DOMAIN-CONTAINING PROTEIN-RELATED"/>
    <property type="match status" value="1"/>
</dbReference>
<protein>
    <submittedName>
        <fullName evidence="9">MFS general substrate transporter</fullName>
    </submittedName>
</protein>
<feature type="transmembrane region" description="Helical" evidence="7">
    <location>
        <begin position="183"/>
        <end position="204"/>
    </location>
</feature>
<feature type="transmembrane region" description="Helical" evidence="7">
    <location>
        <begin position="317"/>
        <end position="337"/>
    </location>
</feature>
<dbReference type="SUPFAM" id="SSF103473">
    <property type="entry name" value="MFS general substrate transporter"/>
    <property type="match status" value="1"/>
</dbReference>
<gene>
    <name evidence="9" type="ORF">M752DRAFT_309181</name>
</gene>
<feature type="transmembrane region" description="Helical" evidence="7">
    <location>
        <begin position="437"/>
        <end position="458"/>
    </location>
</feature>
<keyword evidence="4 7" id="KW-1133">Transmembrane helix</keyword>
<comment type="subcellular location">
    <subcellularLocation>
        <location evidence="1">Membrane</location>
        <topology evidence="1">Multi-pass membrane protein</topology>
    </subcellularLocation>
</comment>
<feature type="transmembrane region" description="Helical" evidence="7">
    <location>
        <begin position="52"/>
        <end position="75"/>
    </location>
</feature>
<keyword evidence="2" id="KW-0813">Transport</keyword>
<feature type="domain" description="Major facilitator superfamily (MFS) profile" evidence="8">
    <location>
        <begin position="52"/>
        <end position="463"/>
    </location>
</feature>
<sequence length="515" mass="57339">MTEFTSEKKEECGGDHEAVKTSFDNGVIELESMPQFSAEAEKRLVRKIDFRILPIMLVAYMMSFVDKQTLNYSAIMGLLTDLKLHGTEYSWTSSIFYFGYLAFSYPASLLLVKFPLGKYLACTYYSLCWAVVLACHAATTNFSGLMVARFFLGCAEASVTPGFGLLTSLWYRTSEQPLRHGIWFCGNSLSLVLGNAIAVGIWQIKDSLASWKWMFIIFGIVTFLWGFLMLLRLPDSPTNASFLTDEERVIALARLKANKAGYKNNKIEWGQVIEAFTDPKTWFLAVFVLGCNIPNGGYTTFSGLILKGFGYDTEHTLLLGMPGGFIVFLIILISCFTSTKISNSRCITSIILSCVSILGTALVNSTTTIASRYIGLILMSLYSVSLPLSMAMISANIGGITKRATVSAIYFIMYCVGNIIGPQLFFESQAPRYQSGFIAVFVCLAVVVVDLAAFVVYLRWENARRDRLGMGMGMREGEEREVLADVTDLKNPGFRPRSQTTKQLPSYSQGIYLYY</sequence>
<evidence type="ECO:0000259" key="8">
    <source>
        <dbReference type="PROSITE" id="PS50850"/>
    </source>
</evidence>
<organism evidence="9 10">
    <name type="scientific">Aspergillus phoenicis ATCC 13157</name>
    <dbReference type="NCBI Taxonomy" id="1353007"/>
    <lineage>
        <taxon>Eukaryota</taxon>
        <taxon>Fungi</taxon>
        <taxon>Dikarya</taxon>
        <taxon>Ascomycota</taxon>
        <taxon>Pezizomycotina</taxon>
        <taxon>Eurotiomycetes</taxon>
        <taxon>Eurotiomycetidae</taxon>
        <taxon>Eurotiales</taxon>
        <taxon>Aspergillaceae</taxon>
        <taxon>Aspergillus</taxon>
    </lineage>
</organism>
<evidence type="ECO:0000256" key="1">
    <source>
        <dbReference type="ARBA" id="ARBA00004141"/>
    </source>
</evidence>
<evidence type="ECO:0000313" key="10">
    <source>
        <dbReference type="Proteomes" id="UP000254937"/>
    </source>
</evidence>
<evidence type="ECO:0000256" key="5">
    <source>
        <dbReference type="ARBA" id="ARBA00023136"/>
    </source>
</evidence>
<dbReference type="FunFam" id="1.20.1250.20:FF:000064">
    <property type="entry name" value="MFS allantoate transporter"/>
    <property type="match status" value="1"/>
</dbReference>
<dbReference type="AlphaFoldDB" id="A0A370P6D6"/>
<proteinExistence type="inferred from homology"/>
<evidence type="ECO:0000256" key="4">
    <source>
        <dbReference type="ARBA" id="ARBA00022989"/>
    </source>
</evidence>
<comment type="similarity">
    <text evidence="6">Belongs to the major facilitator superfamily. Allantoate permease family.</text>
</comment>
<dbReference type="InterPro" id="IPR011701">
    <property type="entry name" value="MFS"/>
</dbReference>
<feature type="transmembrane region" description="Helical" evidence="7">
    <location>
        <begin position="373"/>
        <end position="393"/>
    </location>
</feature>
<dbReference type="EMBL" id="KZ851871">
    <property type="protein sequence ID" value="RDK37414.1"/>
    <property type="molecule type" value="Genomic_DNA"/>
</dbReference>
<feature type="transmembrane region" description="Helical" evidence="7">
    <location>
        <begin position="405"/>
        <end position="425"/>
    </location>
</feature>
<feature type="transmembrane region" description="Helical" evidence="7">
    <location>
        <begin position="95"/>
        <end position="112"/>
    </location>
</feature>
<evidence type="ECO:0000256" key="7">
    <source>
        <dbReference type="SAM" id="Phobius"/>
    </source>
</evidence>
<feature type="transmembrane region" description="Helical" evidence="7">
    <location>
        <begin position="282"/>
        <end position="305"/>
    </location>
</feature>
<evidence type="ECO:0000313" key="9">
    <source>
        <dbReference type="EMBL" id="RDK37414.1"/>
    </source>
</evidence>
<reference evidence="9 10" key="1">
    <citation type="submission" date="2018-07" db="EMBL/GenBank/DDBJ databases">
        <title>Section-level genome sequencing of Aspergillus section Nigri to investigate inter- and intra-species variation.</title>
        <authorList>
            <consortium name="DOE Joint Genome Institute"/>
            <person name="Vesth T.C."/>
            <person name="Nybo J.L."/>
            <person name="Theobald S."/>
            <person name="Frisvad J.C."/>
            <person name="Larsen T.O."/>
            <person name="Nielsen K.F."/>
            <person name="Hoof J.B."/>
            <person name="Brandl J."/>
            <person name="Salamov A."/>
            <person name="Riley R."/>
            <person name="Gladden J.M."/>
            <person name="Phatale P."/>
            <person name="Nielsen M.T."/>
            <person name="Lyhne E.K."/>
            <person name="Kogle M.E."/>
            <person name="Strasser K."/>
            <person name="McDonnell E."/>
            <person name="Barry K."/>
            <person name="Clum A."/>
            <person name="Chen C."/>
            <person name="Nolan M."/>
            <person name="Sandor L."/>
            <person name="Kuo A."/>
            <person name="Lipzen A."/>
            <person name="Hainaut M."/>
            <person name="Drula E."/>
            <person name="Tsang A."/>
            <person name="Magnuson J.K."/>
            <person name="Henrissat B."/>
            <person name="Wiebenga A."/>
            <person name="Simmons B.A."/>
            <person name="Makela M.R."/>
            <person name="De vries R.P."/>
            <person name="Grigoriev I.V."/>
            <person name="Mortensen U.H."/>
            <person name="Baker S.E."/>
            <person name="Andersen M.R."/>
        </authorList>
    </citation>
    <scope>NUCLEOTIDE SEQUENCE [LARGE SCALE GENOMIC DNA]</scope>
    <source>
        <strain evidence="9 10">ATCC 13157</strain>
    </source>
</reference>
<dbReference type="PANTHER" id="PTHR43791">
    <property type="entry name" value="PERMEASE-RELATED"/>
    <property type="match status" value="1"/>
</dbReference>
<keyword evidence="5 7" id="KW-0472">Membrane</keyword>
<feature type="transmembrane region" description="Helical" evidence="7">
    <location>
        <begin position="124"/>
        <end position="144"/>
    </location>
</feature>
<feature type="transmembrane region" description="Helical" evidence="7">
    <location>
        <begin position="210"/>
        <end position="231"/>
    </location>
</feature>
<dbReference type="InterPro" id="IPR036259">
    <property type="entry name" value="MFS_trans_sf"/>
</dbReference>
<dbReference type="Gene3D" id="1.20.1250.20">
    <property type="entry name" value="MFS general substrate transporter like domains"/>
    <property type="match status" value="2"/>
</dbReference>
<dbReference type="GO" id="GO:0022857">
    <property type="term" value="F:transmembrane transporter activity"/>
    <property type="evidence" value="ECO:0007669"/>
    <property type="project" value="InterPro"/>
</dbReference>
<accession>A0A370P6D6</accession>
<dbReference type="InterPro" id="IPR020846">
    <property type="entry name" value="MFS_dom"/>
</dbReference>
<dbReference type="GO" id="GO:0016020">
    <property type="term" value="C:membrane"/>
    <property type="evidence" value="ECO:0007669"/>
    <property type="project" value="UniProtKB-SubCell"/>
</dbReference>
<feature type="transmembrane region" description="Helical" evidence="7">
    <location>
        <begin position="150"/>
        <end position="171"/>
    </location>
</feature>
<evidence type="ECO:0000256" key="2">
    <source>
        <dbReference type="ARBA" id="ARBA00022448"/>
    </source>
</evidence>
<name>A0A370P6D6_ASPPH</name>
<dbReference type="Proteomes" id="UP000254937">
    <property type="component" value="Unassembled WGS sequence"/>
</dbReference>
<evidence type="ECO:0000256" key="6">
    <source>
        <dbReference type="ARBA" id="ARBA00037968"/>
    </source>
</evidence>
<feature type="transmembrane region" description="Helical" evidence="7">
    <location>
        <begin position="349"/>
        <end position="367"/>
    </location>
</feature>
<dbReference type="Pfam" id="PF07690">
    <property type="entry name" value="MFS_1"/>
    <property type="match status" value="1"/>
</dbReference>
<dbReference type="PROSITE" id="PS50850">
    <property type="entry name" value="MFS"/>
    <property type="match status" value="1"/>
</dbReference>